<dbReference type="WBParaSite" id="ES5_v2.g26257.t1">
    <property type="protein sequence ID" value="ES5_v2.g26257.t1"/>
    <property type="gene ID" value="ES5_v2.g26257"/>
</dbReference>
<sequence length="122" mass="14130">MSTSHFGPLNITFQRLETFDNITLVSRTSLGSKVVLTQYQRKINEIFKSFGFIPQSKFKYKPHMTLAQLGNNHPELMHKWDFLLKNTTKLGNFTPKKLQICAISMASEDLYYPVLAEAYFPH</sequence>
<dbReference type="Proteomes" id="UP000887579">
    <property type="component" value="Unplaced"/>
</dbReference>
<protein>
    <submittedName>
        <fullName evidence="2">A-kinase anchor protein 7-like phosphoesterase domain-containing protein</fullName>
    </submittedName>
</protein>
<accession>A0AC34GA80</accession>
<name>A0AC34GA80_9BILA</name>
<evidence type="ECO:0000313" key="2">
    <source>
        <dbReference type="WBParaSite" id="ES5_v2.g26257.t1"/>
    </source>
</evidence>
<organism evidence="1 2">
    <name type="scientific">Panagrolaimus sp. ES5</name>
    <dbReference type="NCBI Taxonomy" id="591445"/>
    <lineage>
        <taxon>Eukaryota</taxon>
        <taxon>Metazoa</taxon>
        <taxon>Ecdysozoa</taxon>
        <taxon>Nematoda</taxon>
        <taxon>Chromadorea</taxon>
        <taxon>Rhabditida</taxon>
        <taxon>Tylenchina</taxon>
        <taxon>Panagrolaimomorpha</taxon>
        <taxon>Panagrolaimoidea</taxon>
        <taxon>Panagrolaimidae</taxon>
        <taxon>Panagrolaimus</taxon>
    </lineage>
</organism>
<reference evidence="2" key="1">
    <citation type="submission" date="2022-11" db="UniProtKB">
        <authorList>
            <consortium name="WormBaseParasite"/>
        </authorList>
    </citation>
    <scope>IDENTIFICATION</scope>
</reference>
<proteinExistence type="predicted"/>
<evidence type="ECO:0000313" key="1">
    <source>
        <dbReference type="Proteomes" id="UP000887579"/>
    </source>
</evidence>